<organism evidence="1 2">
    <name type="scientific">Puccinia sorghi</name>
    <dbReference type="NCBI Taxonomy" id="27349"/>
    <lineage>
        <taxon>Eukaryota</taxon>
        <taxon>Fungi</taxon>
        <taxon>Dikarya</taxon>
        <taxon>Basidiomycota</taxon>
        <taxon>Pucciniomycotina</taxon>
        <taxon>Pucciniomycetes</taxon>
        <taxon>Pucciniales</taxon>
        <taxon>Pucciniaceae</taxon>
        <taxon>Puccinia</taxon>
    </lineage>
</organism>
<dbReference type="EMBL" id="LAVV01009728">
    <property type="protein sequence ID" value="KNZ50086.1"/>
    <property type="molecule type" value="Genomic_DNA"/>
</dbReference>
<name>A0A0L6UNH9_9BASI</name>
<evidence type="ECO:0000313" key="1">
    <source>
        <dbReference type="EMBL" id="KNZ50086.1"/>
    </source>
</evidence>
<gene>
    <name evidence="1" type="ORF">VP01_4603g2</name>
</gene>
<protein>
    <submittedName>
        <fullName evidence="1">Uncharacterized protein</fullName>
    </submittedName>
</protein>
<sequence length="182" mass="20542">MAACILPNTNIIFVDEDEAKVINGNYKASLKQNWVWNHLQESKTTSEAICQVILKNCICGSHLLKVHKLVEPESSKKIEKVQTDSSKWIKNSKLVPKMELNIESLQTVIVFLIADANLPFSVVERKSFKDLIWLLNEQASLLSLLPSRKICPSLKMCGPLPMLLHLWELLHTSSIMISGCMT</sequence>
<dbReference type="AlphaFoldDB" id="A0A0L6UNH9"/>
<keyword evidence="2" id="KW-1185">Reference proteome</keyword>
<dbReference type="Proteomes" id="UP000037035">
    <property type="component" value="Unassembled WGS sequence"/>
</dbReference>
<dbReference type="VEuPathDB" id="FungiDB:VP01_4603g2"/>
<accession>A0A0L6UNH9</accession>
<evidence type="ECO:0000313" key="2">
    <source>
        <dbReference type="Proteomes" id="UP000037035"/>
    </source>
</evidence>
<proteinExistence type="predicted"/>
<dbReference type="OrthoDB" id="2504290at2759"/>
<reference evidence="1 2" key="1">
    <citation type="submission" date="2015-08" db="EMBL/GenBank/DDBJ databases">
        <title>Next Generation Sequencing and Analysis of the Genome of Puccinia sorghi L Schw, the Causal Agent of Maize Common Rust.</title>
        <authorList>
            <person name="Rochi L."/>
            <person name="Burguener G."/>
            <person name="Darino M."/>
            <person name="Turjanski A."/>
            <person name="Kreff E."/>
            <person name="Dieguez M.J."/>
            <person name="Sacco F."/>
        </authorList>
    </citation>
    <scope>NUCLEOTIDE SEQUENCE [LARGE SCALE GENOMIC DNA]</scope>
    <source>
        <strain evidence="1 2">RO10H11247</strain>
    </source>
</reference>
<comment type="caution">
    <text evidence="1">The sequence shown here is derived from an EMBL/GenBank/DDBJ whole genome shotgun (WGS) entry which is preliminary data.</text>
</comment>